<dbReference type="InterPro" id="IPR032675">
    <property type="entry name" value="LRR_dom_sf"/>
</dbReference>
<dbReference type="SUPFAM" id="SSF52058">
    <property type="entry name" value="L domain-like"/>
    <property type="match status" value="1"/>
</dbReference>
<dbReference type="Gene3D" id="3.80.10.10">
    <property type="entry name" value="Ribonuclease Inhibitor"/>
    <property type="match status" value="1"/>
</dbReference>
<organism evidence="1">
    <name type="scientific">Picea sitchensis</name>
    <name type="common">Sitka spruce</name>
    <name type="synonym">Pinus sitchensis</name>
    <dbReference type="NCBI Taxonomy" id="3332"/>
    <lineage>
        <taxon>Eukaryota</taxon>
        <taxon>Viridiplantae</taxon>
        <taxon>Streptophyta</taxon>
        <taxon>Embryophyta</taxon>
        <taxon>Tracheophyta</taxon>
        <taxon>Spermatophyta</taxon>
        <taxon>Pinopsida</taxon>
        <taxon>Pinidae</taxon>
        <taxon>Conifers I</taxon>
        <taxon>Pinales</taxon>
        <taxon>Pinaceae</taxon>
        <taxon>Picea</taxon>
    </lineage>
</organism>
<accession>D5A960</accession>
<dbReference type="AlphaFoldDB" id="D5A960"/>
<reference evidence="1" key="1">
    <citation type="submission" date="2010-04" db="EMBL/GenBank/DDBJ databases">
        <authorList>
            <person name="Reid K.E."/>
            <person name="Liao N."/>
            <person name="Chan S."/>
            <person name="Docking R."/>
            <person name="Taylor G."/>
            <person name="Moore R."/>
            <person name="Mayo M."/>
            <person name="Munro S."/>
            <person name="King J."/>
            <person name="Yanchuk A."/>
            <person name="Holt R."/>
            <person name="Jones S."/>
            <person name="Marra M."/>
            <person name="Ritland C.E."/>
            <person name="Ritland K."/>
            <person name="Bohlmann J."/>
        </authorList>
    </citation>
    <scope>NUCLEOTIDE SEQUENCE</scope>
    <source>
        <tissue evidence="1">Buds collected with no treatment. Collection October 2007</tissue>
    </source>
</reference>
<proteinExistence type="evidence at transcript level"/>
<evidence type="ECO:0000313" key="1">
    <source>
        <dbReference type="EMBL" id="ADE76079.1"/>
    </source>
</evidence>
<name>D5A960_PICSI</name>
<sequence>MDGLAELLSLDVRGCSKLEELPGIETLVSLTRLVASGCVKLKSIRGLRQLTKLLGVTIKGCSDLEEVEGIQHCMSLEYLDVTGCPKLRWSAGVVEQLRQRSALRLTDSIPSTSSPGSRGGGSSISRSSLCFCMI</sequence>
<protein>
    <submittedName>
        <fullName evidence="1">Uncharacterized protein</fullName>
    </submittedName>
</protein>
<dbReference type="EMBL" id="BT122717">
    <property type="protein sequence ID" value="ADE76079.1"/>
    <property type="molecule type" value="mRNA"/>
</dbReference>